<name>L0JD64_PREDD</name>
<evidence type="ECO:0000313" key="2">
    <source>
        <dbReference type="EMBL" id="AGB29234.1"/>
    </source>
</evidence>
<evidence type="ECO:0000256" key="1">
    <source>
        <dbReference type="SAM" id="MobiDB-lite"/>
    </source>
</evidence>
<accession>L0JD64</accession>
<keyword evidence="3" id="KW-1185">Reference proteome</keyword>
<feature type="region of interest" description="Disordered" evidence="1">
    <location>
        <begin position="1"/>
        <end position="87"/>
    </location>
</feature>
<dbReference type="AlphaFoldDB" id="L0JD64"/>
<dbReference type="EMBL" id="CP003369">
    <property type="protein sequence ID" value="AGB29234.1"/>
    <property type="molecule type" value="Genomic_DNA"/>
</dbReference>
<feature type="region of interest" description="Disordered" evidence="1">
    <location>
        <begin position="144"/>
        <end position="163"/>
    </location>
</feature>
<sequence length="203" mass="22633">MATENERAQGSGRPCHRLQARPALRPRWQVRAATAAGAGLRGKMVLRPRRNREAATAQSRGDNGANARPLRRKRGADTAQSQSPHGAIAARRTYTLLYICRPRRPAPAARGLRPKIHHKAETDKLAAVRRLAAGLDPYQAQGPRGLTHVKFGPEKSRKTGKTVARTEEWPYLCTRQSEHIQARRLQDNIGHTCVPQEKKGKER</sequence>
<protein>
    <submittedName>
        <fullName evidence="2">Uncharacterized protein</fullName>
    </submittedName>
</protein>
<dbReference type="PATRIC" id="fig|908937.9.peg.2075"/>
<dbReference type="HOGENOM" id="CLU_1347908_0_0_10"/>
<evidence type="ECO:0000313" key="3">
    <source>
        <dbReference type="Proteomes" id="UP000010862"/>
    </source>
</evidence>
<proteinExistence type="predicted"/>
<reference evidence="2" key="1">
    <citation type="submission" date="2012-02" db="EMBL/GenBank/DDBJ databases">
        <title>Complete sequence of chromosome 2 of Prevotella dentalis DSM 3688.</title>
        <authorList>
            <consortium name="US DOE Joint Genome Institute (JGI-PGF)"/>
            <person name="Lucas S."/>
            <person name="Copeland A."/>
            <person name="Lapidus A."/>
            <person name="Glavina del Rio T."/>
            <person name="Dalin E."/>
            <person name="Tice H."/>
            <person name="Bruce D."/>
            <person name="Goodwin L."/>
            <person name="Pitluck S."/>
            <person name="Peters L."/>
            <person name="Mikhailova N."/>
            <person name="Chertkov O."/>
            <person name="Kyrpides N."/>
            <person name="Mavromatis K."/>
            <person name="Ivanova N."/>
            <person name="Brettin T."/>
            <person name="Detter J.C."/>
            <person name="Han C."/>
            <person name="Larimer F."/>
            <person name="Land M."/>
            <person name="Hauser L."/>
            <person name="Markowitz V."/>
            <person name="Cheng J.-F."/>
            <person name="Hugenholtz P."/>
            <person name="Woyke T."/>
            <person name="Wu D."/>
            <person name="Gronow S."/>
            <person name="Wellnitz S."/>
            <person name="Brambilla E."/>
            <person name="Klenk H.-P."/>
            <person name="Eisen J.A."/>
        </authorList>
    </citation>
    <scope>NUCLEOTIDE SEQUENCE</scope>
    <source>
        <strain evidence="2">DSM 3688</strain>
    </source>
</reference>
<gene>
    <name evidence="2" type="ordered locus">Prede_1954</name>
</gene>
<dbReference type="Proteomes" id="UP000010862">
    <property type="component" value="Chromosome 2"/>
</dbReference>
<dbReference type="KEGG" id="pdt:Prede_1954"/>
<organism evidence="2 3">
    <name type="scientific">Prevotella dentalis (strain ATCC 49559 / DSM 3688 / JCM 13448 / NCTC 12043 / ES 2772)</name>
    <name type="common">Mitsuokella dentalis</name>
    <dbReference type="NCBI Taxonomy" id="908937"/>
    <lineage>
        <taxon>Bacteria</taxon>
        <taxon>Pseudomonadati</taxon>
        <taxon>Bacteroidota</taxon>
        <taxon>Bacteroidia</taxon>
        <taxon>Bacteroidales</taxon>
        <taxon>Prevotellaceae</taxon>
        <taxon>Prevotella</taxon>
    </lineage>
</organism>